<dbReference type="AlphaFoldDB" id="D7UX54"/>
<dbReference type="InterPro" id="IPR001943">
    <property type="entry name" value="UVR_dom"/>
</dbReference>
<protein>
    <submittedName>
        <fullName evidence="9">Excinuclease ABC, C subunit</fullName>
    </submittedName>
</protein>
<name>D7UX54_LISGR</name>
<dbReference type="HOGENOM" id="CLU_014841_4_0_9"/>
<dbReference type="Proteomes" id="UP000010119">
    <property type="component" value="Unassembled WGS sequence"/>
</dbReference>
<dbReference type="PROSITE" id="PS50164">
    <property type="entry name" value="GIY_YIG"/>
    <property type="match status" value="1"/>
</dbReference>
<dbReference type="CDD" id="cd10434">
    <property type="entry name" value="GIY-YIG_UvrC_Cho"/>
    <property type="match status" value="1"/>
</dbReference>
<keyword evidence="1" id="KW-0963">Cytoplasm</keyword>
<accession>D7UX54</accession>
<evidence type="ECO:0000256" key="2">
    <source>
        <dbReference type="ARBA" id="ARBA00022763"/>
    </source>
</evidence>
<dbReference type="InterPro" id="IPR035901">
    <property type="entry name" value="GIY-YIG_endonuc_sf"/>
</dbReference>
<keyword evidence="10" id="KW-1185">Reference proteome</keyword>
<dbReference type="STRING" id="525367.HMPREF0556_10815"/>
<dbReference type="Pfam" id="PF22920">
    <property type="entry name" value="UvrC_RNaseH"/>
    <property type="match status" value="1"/>
</dbReference>
<dbReference type="InterPro" id="IPR050066">
    <property type="entry name" value="UvrABC_protein_C"/>
</dbReference>
<dbReference type="PROSITE" id="PS50165">
    <property type="entry name" value="UVRC"/>
    <property type="match status" value="1"/>
</dbReference>
<evidence type="ECO:0000256" key="5">
    <source>
        <dbReference type="ARBA" id="ARBA00023204"/>
    </source>
</evidence>
<keyword evidence="3" id="KW-0228">DNA excision</keyword>
<dbReference type="GO" id="GO:0009380">
    <property type="term" value="C:excinuclease repair complex"/>
    <property type="evidence" value="ECO:0007669"/>
    <property type="project" value="InterPro"/>
</dbReference>
<comment type="caution">
    <text evidence="9">The sequence shown here is derived from an EMBL/GenBank/DDBJ whole genome shotgun (WGS) entry which is preliminary data.</text>
</comment>
<evidence type="ECO:0000313" key="10">
    <source>
        <dbReference type="Proteomes" id="UP000010119"/>
    </source>
</evidence>
<proteinExistence type="predicted"/>
<evidence type="ECO:0000259" key="6">
    <source>
        <dbReference type="PROSITE" id="PS50151"/>
    </source>
</evidence>
<dbReference type="PANTHER" id="PTHR30562">
    <property type="entry name" value="UVRC/OXIDOREDUCTASE"/>
    <property type="match status" value="1"/>
</dbReference>
<dbReference type="Pfam" id="PF01541">
    <property type="entry name" value="GIY-YIG"/>
    <property type="match status" value="1"/>
</dbReference>
<evidence type="ECO:0000256" key="4">
    <source>
        <dbReference type="ARBA" id="ARBA00022881"/>
    </source>
</evidence>
<dbReference type="InterPro" id="IPR047296">
    <property type="entry name" value="GIY-YIG_UvrC_Cho"/>
</dbReference>
<dbReference type="Pfam" id="PF02151">
    <property type="entry name" value="UVR"/>
    <property type="match status" value="1"/>
</dbReference>
<dbReference type="GO" id="GO:0009381">
    <property type="term" value="F:excinuclease ABC activity"/>
    <property type="evidence" value="ECO:0007669"/>
    <property type="project" value="InterPro"/>
</dbReference>
<gene>
    <name evidence="9" type="primary">uvrC2</name>
    <name evidence="9" type="ORF">HMPREF0556_10815</name>
</gene>
<keyword evidence="5" id="KW-0234">DNA repair</keyword>
<dbReference type="InterPro" id="IPR036876">
    <property type="entry name" value="UVR_dom_sf"/>
</dbReference>
<dbReference type="InterPro" id="IPR004791">
    <property type="entry name" value="UvrC"/>
</dbReference>
<sequence>MESMGKHFRNWECFSLLSLLPGVKYLRTYIRFLKGSFFMEALMKEKLNILPEAPGCYIYKDENGEILYIGKSKCLKKRVRSYFNKTQIGKTARLVRLINDLEYIVTDSEKEALLLEMSLIHTYKPPFNIQLKDGTSYPYIKITNEKNPIIEIVMEIKQDKAKYFGPYPNRYSARQTMELLQRLYPLCRCEGKLGRPCLYYQMGLCIGPCDHEVTPEMYQKQITKITQFLEGKASKVKQQLKVEMKRQIEALHFERAAELRDIILAIEETVEKQHIIFGDFSSRDIVGYSERNGYRSFHVFFVRNGAINGRKWGILSPDQQQSMEEAIIAFYQQPNNMLPKELLIPADLDQSYLKTALGIPIIVPKRGKKLEQVHLANENSSSALHAHAHLLEKFPNGLREAK</sequence>
<feature type="domain" description="UvrC family homology region profile" evidence="8">
    <location>
        <begin position="285"/>
        <end position="384"/>
    </location>
</feature>
<dbReference type="GO" id="GO:0006289">
    <property type="term" value="P:nucleotide-excision repair"/>
    <property type="evidence" value="ECO:0007669"/>
    <property type="project" value="InterPro"/>
</dbReference>
<dbReference type="Gene3D" id="3.40.1440.10">
    <property type="entry name" value="GIY-YIG endonuclease"/>
    <property type="match status" value="1"/>
</dbReference>
<dbReference type="SUPFAM" id="SSF82771">
    <property type="entry name" value="GIY-YIG endonuclease"/>
    <property type="match status" value="1"/>
</dbReference>
<feature type="domain" description="UVR" evidence="6">
    <location>
        <begin position="234"/>
        <end position="269"/>
    </location>
</feature>
<dbReference type="FunFam" id="3.40.1440.10:FF:000001">
    <property type="entry name" value="UvrABC system protein C"/>
    <property type="match status" value="1"/>
</dbReference>
<dbReference type="PANTHER" id="PTHR30562:SF1">
    <property type="entry name" value="UVRABC SYSTEM PROTEIN C"/>
    <property type="match status" value="1"/>
</dbReference>
<evidence type="ECO:0000259" key="7">
    <source>
        <dbReference type="PROSITE" id="PS50164"/>
    </source>
</evidence>
<dbReference type="InterPro" id="IPR000305">
    <property type="entry name" value="GIY-YIG_endonuc"/>
</dbReference>
<dbReference type="eggNOG" id="COG0322">
    <property type="taxonomic scope" value="Bacteria"/>
</dbReference>
<feature type="domain" description="GIY-YIG" evidence="7">
    <location>
        <begin position="52"/>
        <end position="129"/>
    </location>
</feature>
<keyword evidence="4" id="KW-0267">Excision nuclease</keyword>
<evidence type="ECO:0000256" key="1">
    <source>
        <dbReference type="ARBA" id="ARBA00022490"/>
    </source>
</evidence>
<dbReference type="SMART" id="SM00465">
    <property type="entry name" value="GIYc"/>
    <property type="match status" value="1"/>
</dbReference>
<dbReference type="PROSITE" id="PS50151">
    <property type="entry name" value="UVR"/>
    <property type="match status" value="1"/>
</dbReference>
<organism evidence="9 10">
    <name type="scientific">Listeria grayi DSM 20601</name>
    <dbReference type="NCBI Taxonomy" id="525367"/>
    <lineage>
        <taxon>Bacteria</taxon>
        <taxon>Bacillati</taxon>
        <taxon>Bacillota</taxon>
        <taxon>Bacilli</taxon>
        <taxon>Bacillales</taxon>
        <taxon>Listeriaceae</taxon>
        <taxon>Listeria</taxon>
    </lineage>
</organism>
<dbReference type="NCBIfam" id="TIGR00194">
    <property type="entry name" value="uvrC"/>
    <property type="match status" value="1"/>
</dbReference>
<dbReference type="InterPro" id="IPR001162">
    <property type="entry name" value="UvrC_RNase_H_dom"/>
</dbReference>
<evidence type="ECO:0000313" key="9">
    <source>
        <dbReference type="EMBL" id="EFI84262.1"/>
    </source>
</evidence>
<evidence type="ECO:0000259" key="8">
    <source>
        <dbReference type="PROSITE" id="PS50165"/>
    </source>
</evidence>
<dbReference type="EMBL" id="ACCR02000003">
    <property type="protein sequence ID" value="EFI84262.1"/>
    <property type="molecule type" value="Genomic_DNA"/>
</dbReference>
<keyword evidence="2" id="KW-0227">DNA damage</keyword>
<evidence type="ECO:0000256" key="3">
    <source>
        <dbReference type="ARBA" id="ARBA00022769"/>
    </source>
</evidence>
<dbReference type="SUPFAM" id="SSF46600">
    <property type="entry name" value="C-terminal UvrC-binding domain of UvrB"/>
    <property type="match status" value="1"/>
</dbReference>
<reference evidence="9" key="1">
    <citation type="submission" date="2010-06" db="EMBL/GenBank/DDBJ databases">
        <authorList>
            <person name="Muzny D."/>
            <person name="Qin X."/>
            <person name="Buhay C."/>
            <person name="Dugan-Rocha S."/>
            <person name="Ding Y."/>
            <person name="Chen G."/>
            <person name="Hawes A."/>
            <person name="Holder M."/>
            <person name="Jhangiani S."/>
            <person name="Johnson A."/>
            <person name="Khan Z."/>
            <person name="Li Z."/>
            <person name="Liu W."/>
            <person name="Liu X."/>
            <person name="Perez L."/>
            <person name="Shen H."/>
            <person name="Wang Q."/>
            <person name="Watt J."/>
            <person name="Xi L."/>
            <person name="Xin Y."/>
            <person name="Zhou J."/>
            <person name="Deng J."/>
            <person name="Jiang H."/>
            <person name="Liu Y."/>
            <person name="Qu J."/>
            <person name="Song X.-Z."/>
            <person name="Zhang L."/>
            <person name="Villasana D."/>
            <person name="Johnson A."/>
            <person name="Liu J."/>
            <person name="Liyanage D."/>
            <person name="Lorensuhewa L."/>
            <person name="Robinson T."/>
            <person name="Song A."/>
            <person name="Song B.-B."/>
            <person name="Dinh H."/>
            <person name="Thornton R."/>
            <person name="Coyle M."/>
            <person name="Francisco L."/>
            <person name="Jackson L."/>
            <person name="Javaid M."/>
            <person name="Korchina V."/>
            <person name="Kovar C."/>
            <person name="Mata R."/>
            <person name="Mathew T."/>
            <person name="Ngo R."/>
            <person name="Nguyen L."/>
            <person name="Nguyen N."/>
            <person name="Okwuonu G."/>
            <person name="Ongeri F."/>
            <person name="Pham C."/>
            <person name="Simmons D."/>
            <person name="Wilczek-Boney K."/>
            <person name="Hale W."/>
            <person name="Jakkamsetti A."/>
            <person name="Pham P."/>
            <person name="Ruth R."/>
            <person name="San Lucas F."/>
            <person name="Warren J."/>
            <person name="Zhang J."/>
            <person name="Zhao Z."/>
            <person name="Zhou C."/>
            <person name="Zhu D."/>
            <person name="Lee S."/>
            <person name="Bess C."/>
            <person name="Blankenburg K."/>
            <person name="Forbes L."/>
            <person name="Fu Q."/>
            <person name="Gubbala S."/>
            <person name="Hirani K."/>
            <person name="Jayaseelan J.C."/>
            <person name="Lara F."/>
            <person name="Munidasa M."/>
            <person name="Palculict T."/>
            <person name="Patil S."/>
            <person name="Pu L.-L."/>
            <person name="Saada N."/>
            <person name="Tang L."/>
            <person name="Weissenberger G."/>
            <person name="Zhu Y."/>
            <person name="Hemphill L."/>
            <person name="Shang Y."/>
            <person name="Youmans B."/>
            <person name="Ayvaz T."/>
            <person name="Ross M."/>
            <person name="Santibanez J."/>
            <person name="Aqrawi P."/>
            <person name="Gross S."/>
            <person name="Joshi V."/>
            <person name="Fowler G."/>
            <person name="Nazareth L."/>
            <person name="Reid J."/>
            <person name="Worley K."/>
            <person name="Petrosino J."/>
            <person name="Highlander S."/>
            <person name="Gibbs R."/>
        </authorList>
    </citation>
    <scope>NUCLEOTIDE SEQUENCE [LARGE SCALE GENOMIC DNA]</scope>
    <source>
        <strain evidence="9">DSM 20601</strain>
    </source>
</reference>